<reference evidence="2 3" key="1">
    <citation type="submission" date="2016-07" db="EMBL/GenBank/DDBJ databases">
        <authorList>
            <person name="Hassler H."/>
        </authorList>
    </citation>
    <scope>NUCLEOTIDE SEQUENCE [LARGE SCALE GENOMIC DNA]</scope>
    <source>
        <strain evidence="2 3">CDC-D5610</strain>
    </source>
</reference>
<evidence type="ECO:0000313" key="2">
    <source>
        <dbReference type="EMBL" id="ASQ47414.1"/>
    </source>
</evidence>
<dbReference type="KEGG" id="lcd:clem_14440"/>
<evidence type="ECO:0000313" key="3">
    <source>
        <dbReference type="Proteomes" id="UP000201728"/>
    </source>
</evidence>
<dbReference type="EMBL" id="CP016397">
    <property type="protein sequence ID" value="ASQ47414.1"/>
    <property type="molecule type" value="Genomic_DNA"/>
</dbReference>
<organism evidence="2 3">
    <name type="scientific">Legionella clemsonensis</name>
    <dbReference type="NCBI Taxonomy" id="1867846"/>
    <lineage>
        <taxon>Bacteria</taxon>
        <taxon>Pseudomonadati</taxon>
        <taxon>Pseudomonadota</taxon>
        <taxon>Gammaproteobacteria</taxon>
        <taxon>Legionellales</taxon>
        <taxon>Legionellaceae</taxon>
        <taxon>Legionella</taxon>
    </lineage>
</organism>
<accession>A0A222P6C2</accession>
<name>A0A222P6C2_9GAMM</name>
<dbReference type="RefSeq" id="WP_232505504.1">
    <property type="nucleotide sequence ID" value="NZ_CP016397.1"/>
</dbReference>
<protein>
    <submittedName>
        <fullName evidence="2">Uncharacterized protein</fullName>
    </submittedName>
</protein>
<feature type="region of interest" description="Disordered" evidence="1">
    <location>
        <begin position="1"/>
        <end position="54"/>
    </location>
</feature>
<dbReference type="Proteomes" id="UP000201728">
    <property type="component" value="Chromosome"/>
</dbReference>
<evidence type="ECO:0000256" key="1">
    <source>
        <dbReference type="SAM" id="MobiDB-lite"/>
    </source>
</evidence>
<gene>
    <name evidence="2" type="ORF">clem_14440</name>
</gene>
<feature type="compositionally biased region" description="Low complexity" evidence="1">
    <location>
        <begin position="32"/>
        <end position="54"/>
    </location>
</feature>
<keyword evidence="3" id="KW-1185">Reference proteome</keyword>
<sequence>MKLTLKNYKESHLGKLRFNTDASPDQVGPGKGSQPGHQHQGQQPGHSGKSINKF</sequence>
<dbReference type="AlphaFoldDB" id="A0A222P6C2"/>
<proteinExistence type="predicted"/>